<dbReference type="EMBL" id="UYRV01002527">
    <property type="protein sequence ID" value="VDK48814.1"/>
    <property type="molecule type" value="Genomic_DNA"/>
</dbReference>
<evidence type="ECO:0000256" key="8">
    <source>
        <dbReference type="RuleBase" id="RU366017"/>
    </source>
</evidence>
<reference evidence="9 10" key="1">
    <citation type="submission" date="2018-11" db="EMBL/GenBank/DDBJ databases">
        <authorList>
            <consortium name="Pathogen Informatics"/>
        </authorList>
    </citation>
    <scope>NUCLEOTIDE SEQUENCE [LARGE SCALE GENOMIC DNA]</scope>
</reference>
<evidence type="ECO:0000313" key="10">
    <source>
        <dbReference type="Proteomes" id="UP000271889"/>
    </source>
</evidence>
<dbReference type="InterPro" id="IPR008166">
    <property type="entry name" value="Glyco_transf_92"/>
</dbReference>
<dbReference type="GO" id="GO:0016757">
    <property type="term" value="F:glycosyltransferase activity"/>
    <property type="evidence" value="ECO:0007669"/>
    <property type="project" value="UniProtKB-UniRule"/>
</dbReference>
<dbReference type="EC" id="2.4.1.-" evidence="8"/>
<evidence type="ECO:0000256" key="2">
    <source>
        <dbReference type="ARBA" id="ARBA00007647"/>
    </source>
</evidence>
<evidence type="ECO:0000256" key="6">
    <source>
        <dbReference type="ARBA" id="ARBA00022989"/>
    </source>
</evidence>
<dbReference type="Pfam" id="PF01697">
    <property type="entry name" value="Glyco_transf_92"/>
    <property type="match status" value="2"/>
</dbReference>
<dbReference type="PANTHER" id="PTHR21461">
    <property type="entry name" value="GLYCOSYLTRANSFERASE FAMILY 92 PROTEIN"/>
    <property type="match status" value="1"/>
</dbReference>
<proteinExistence type="inferred from homology"/>
<keyword evidence="5" id="KW-0812">Transmembrane</keyword>
<protein>
    <recommendedName>
        <fullName evidence="8">Glycosyltransferase family 92 protein</fullName>
        <ecNumber evidence="8">2.4.1.-</ecNumber>
    </recommendedName>
</protein>
<keyword evidence="7" id="KW-0472">Membrane</keyword>
<gene>
    <name evidence="9" type="ORF">CGOC_LOCUS1379</name>
</gene>
<evidence type="ECO:0000256" key="1">
    <source>
        <dbReference type="ARBA" id="ARBA00004167"/>
    </source>
</evidence>
<keyword evidence="3 8" id="KW-0328">Glycosyltransferase</keyword>
<evidence type="ECO:0000256" key="5">
    <source>
        <dbReference type="ARBA" id="ARBA00022692"/>
    </source>
</evidence>
<evidence type="ECO:0000256" key="3">
    <source>
        <dbReference type="ARBA" id="ARBA00022676"/>
    </source>
</evidence>
<dbReference type="OrthoDB" id="5810971at2759"/>
<accession>A0A3P6RX93</accession>
<dbReference type="GO" id="GO:0016020">
    <property type="term" value="C:membrane"/>
    <property type="evidence" value="ECO:0007669"/>
    <property type="project" value="UniProtKB-SubCell"/>
</dbReference>
<evidence type="ECO:0000256" key="4">
    <source>
        <dbReference type="ARBA" id="ARBA00022679"/>
    </source>
</evidence>
<comment type="subcellular location">
    <subcellularLocation>
        <location evidence="1">Membrane</location>
        <topology evidence="1">Single-pass membrane protein</topology>
    </subcellularLocation>
</comment>
<dbReference type="AlphaFoldDB" id="A0A3P6RX93"/>
<dbReference type="PANTHER" id="PTHR21461:SF40">
    <property type="entry name" value="GLYCOSYLTRANSFERASE FAMILY 92 PROTEIN"/>
    <property type="match status" value="1"/>
</dbReference>
<evidence type="ECO:0000313" key="9">
    <source>
        <dbReference type="EMBL" id="VDK48814.1"/>
    </source>
</evidence>
<keyword evidence="4 8" id="KW-0808">Transferase</keyword>
<comment type="similarity">
    <text evidence="2 8">Belongs to the glycosyltransferase 92 family.</text>
</comment>
<name>A0A3P6RX93_CYLGO</name>
<evidence type="ECO:0000256" key="7">
    <source>
        <dbReference type="ARBA" id="ARBA00023136"/>
    </source>
</evidence>
<dbReference type="GO" id="GO:0005737">
    <property type="term" value="C:cytoplasm"/>
    <property type="evidence" value="ECO:0007669"/>
    <property type="project" value="TreeGrafter"/>
</dbReference>
<keyword evidence="10" id="KW-1185">Reference proteome</keyword>
<organism evidence="9 10">
    <name type="scientific">Cylicostephanus goldi</name>
    <name type="common">Nematode worm</name>
    <dbReference type="NCBI Taxonomy" id="71465"/>
    <lineage>
        <taxon>Eukaryota</taxon>
        <taxon>Metazoa</taxon>
        <taxon>Ecdysozoa</taxon>
        <taxon>Nematoda</taxon>
        <taxon>Chromadorea</taxon>
        <taxon>Rhabditida</taxon>
        <taxon>Rhabditina</taxon>
        <taxon>Rhabditomorpha</taxon>
        <taxon>Strongyloidea</taxon>
        <taxon>Strongylidae</taxon>
        <taxon>Cylicostephanus</taxon>
    </lineage>
</organism>
<keyword evidence="6" id="KW-1133">Transmembrane helix</keyword>
<dbReference type="Proteomes" id="UP000271889">
    <property type="component" value="Unassembled WGS sequence"/>
</dbReference>
<sequence length="286" mass="33667">MELTPATMSVVFPEFTTYCCKRKGAYYMSITENISDDIVDMVPVVGRTDKHFKYNLSMCVKPMYGMDTKFLLFAEFVEHYKLQGVQHFYVYVKDLDNYTKKVILRISKSKKRVKQKIWQHSRYVIFADLDERILPLRNLTLKQLISLVSIVFCRNEMKSRPACGMMRFVTQWILKTGANPNIYEVLQLQKTSSYACLSKHIVSCVFLMWVHHVEIYFPTFEGYEVPATDAVIRHYRDIASGDWARLYLPEVETFGPFSMNAYPADLMSKLFRNMKYVLDNVYRPFQ</sequence>